<dbReference type="RefSeq" id="WP_055473331.1">
    <property type="nucleotide sequence ID" value="NZ_JBIRWE010000017.1"/>
</dbReference>
<gene>
    <name evidence="1" type="ORF">ACH429_25015</name>
</gene>
<proteinExistence type="predicted"/>
<protein>
    <recommendedName>
        <fullName evidence="3">Excreted virulence factor EspC (Type VII ESX diderm)</fullName>
    </recommendedName>
</protein>
<name>A0ABW7UXM1_9ACTN</name>
<evidence type="ECO:0000313" key="1">
    <source>
        <dbReference type="EMBL" id="MFI1967340.1"/>
    </source>
</evidence>
<evidence type="ECO:0000313" key="2">
    <source>
        <dbReference type="Proteomes" id="UP001611548"/>
    </source>
</evidence>
<keyword evidence="2" id="KW-1185">Reference proteome</keyword>
<dbReference type="Proteomes" id="UP001611548">
    <property type="component" value="Unassembled WGS sequence"/>
</dbReference>
<sequence length="109" mass="11519">MDQFGVEPDELEGSGRAARHFASALREELPKIAVASDAAVAGLADWKTARALGACAQAWSEALKSLAEGLDSAGGKLVRTADNYRDGDEVAHHTIRQLNPLDLFRTGGS</sequence>
<reference evidence="1 2" key="1">
    <citation type="submission" date="2024-10" db="EMBL/GenBank/DDBJ databases">
        <title>The Natural Products Discovery Center: Release of the First 8490 Sequenced Strains for Exploring Actinobacteria Biosynthetic Diversity.</title>
        <authorList>
            <person name="Kalkreuter E."/>
            <person name="Kautsar S.A."/>
            <person name="Yang D."/>
            <person name="Bader C.D."/>
            <person name="Teijaro C.N."/>
            <person name="Fluegel L."/>
            <person name="Davis C.M."/>
            <person name="Simpson J.R."/>
            <person name="Lauterbach L."/>
            <person name="Steele A.D."/>
            <person name="Gui C."/>
            <person name="Meng S."/>
            <person name="Li G."/>
            <person name="Viehrig K."/>
            <person name="Ye F."/>
            <person name="Su P."/>
            <person name="Kiefer A.F."/>
            <person name="Nichols A."/>
            <person name="Cepeda A.J."/>
            <person name="Yan W."/>
            <person name="Fan B."/>
            <person name="Jiang Y."/>
            <person name="Adhikari A."/>
            <person name="Zheng C.-J."/>
            <person name="Schuster L."/>
            <person name="Cowan T.M."/>
            <person name="Smanski M.J."/>
            <person name="Chevrette M.G."/>
            <person name="De Carvalho L.P.S."/>
            <person name="Shen B."/>
        </authorList>
    </citation>
    <scope>NUCLEOTIDE SEQUENCE [LARGE SCALE GENOMIC DNA]</scope>
    <source>
        <strain evidence="1 2">NPDC020327</strain>
    </source>
</reference>
<organism evidence="1 2">
    <name type="scientific">Streptomyces pathocidini</name>
    <dbReference type="NCBI Taxonomy" id="1650571"/>
    <lineage>
        <taxon>Bacteria</taxon>
        <taxon>Bacillati</taxon>
        <taxon>Actinomycetota</taxon>
        <taxon>Actinomycetes</taxon>
        <taxon>Kitasatosporales</taxon>
        <taxon>Streptomycetaceae</taxon>
        <taxon>Streptomyces</taxon>
    </lineage>
</organism>
<dbReference type="Gene3D" id="1.10.287.1060">
    <property type="entry name" value="ESAT-6-like"/>
    <property type="match status" value="1"/>
</dbReference>
<dbReference type="InterPro" id="IPR036689">
    <property type="entry name" value="ESAT-6-like_sf"/>
</dbReference>
<dbReference type="EMBL" id="JBIRWE010000017">
    <property type="protein sequence ID" value="MFI1967340.1"/>
    <property type="molecule type" value="Genomic_DNA"/>
</dbReference>
<comment type="caution">
    <text evidence="1">The sequence shown here is derived from an EMBL/GenBank/DDBJ whole genome shotgun (WGS) entry which is preliminary data.</text>
</comment>
<accession>A0ABW7UXM1</accession>
<dbReference type="SUPFAM" id="SSF140453">
    <property type="entry name" value="EsxAB dimer-like"/>
    <property type="match status" value="1"/>
</dbReference>
<evidence type="ECO:0008006" key="3">
    <source>
        <dbReference type="Google" id="ProtNLM"/>
    </source>
</evidence>